<dbReference type="Pfam" id="PF00004">
    <property type="entry name" value="AAA"/>
    <property type="match status" value="1"/>
</dbReference>
<reference evidence="7" key="2">
    <citation type="submission" date="2020-11" db="EMBL/GenBank/DDBJ databases">
        <authorList>
            <person name="Cecchin M."/>
            <person name="Marcolungo L."/>
            <person name="Rossato M."/>
            <person name="Girolomoni L."/>
            <person name="Cosentino E."/>
            <person name="Cuine S."/>
            <person name="Li-Beisson Y."/>
            <person name="Delledonne M."/>
            <person name="Ballottari M."/>
        </authorList>
    </citation>
    <scope>NUCLEOTIDE SEQUENCE</scope>
    <source>
        <strain evidence="7">211/11P</strain>
        <tissue evidence="7">Whole cell</tissue>
    </source>
</reference>
<dbReference type="AlphaFoldDB" id="A0A9D4Z0F4"/>
<reference evidence="7" key="1">
    <citation type="journal article" date="2019" name="Plant J.">
        <title>Chlorella vulgaris genome assembly and annotation reveals the molecular basis for metabolic acclimation to high light conditions.</title>
        <authorList>
            <person name="Cecchin M."/>
            <person name="Marcolungo L."/>
            <person name="Rossato M."/>
            <person name="Girolomoni L."/>
            <person name="Cosentino E."/>
            <person name="Cuine S."/>
            <person name="Li-Beisson Y."/>
            <person name="Delledonne M."/>
            <person name="Ballottari M."/>
        </authorList>
    </citation>
    <scope>NUCLEOTIDE SEQUENCE</scope>
    <source>
        <strain evidence="7">211/11P</strain>
    </source>
</reference>
<dbReference type="Pfam" id="PF17871">
    <property type="entry name" value="AAA_lid_9"/>
    <property type="match status" value="1"/>
</dbReference>
<feature type="compositionally biased region" description="Low complexity" evidence="4">
    <location>
        <begin position="429"/>
        <end position="482"/>
    </location>
</feature>
<dbReference type="Gene3D" id="1.10.8.60">
    <property type="match status" value="2"/>
</dbReference>
<evidence type="ECO:0000259" key="5">
    <source>
        <dbReference type="SMART" id="SM00382"/>
    </source>
</evidence>
<dbReference type="CDD" id="cd00009">
    <property type="entry name" value="AAA"/>
    <property type="match status" value="1"/>
</dbReference>
<evidence type="ECO:0000256" key="1">
    <source>
        <dbReference type="ARBA" id="ARBA00022737"/>
    </source>
</evidence>
<feature type="compositionally biased region" description="Low complexity" evidence="4">
    <location>
        <begin position="732"/>
        <end position="752"/>
    </location>
</feature>
<dbReference type="InterPro" id="IPR019489">
    <property type="entry name" value="Clp_ATPase_C"/>
</dbReference>
<proteinExistence type="predicted"/>
<dbReference type="Pfam" id="PF07724">
    <property type="entry name" value="AAA_2"/>
    <property type="match status" value="1"/>
</dbReference>
<evidence type="ECO:0000313" key="7">
    <source>
        <dbReference type="EMBL" id="KAI3436066.1"/>
    </source>
</evidence>
<dbReference type="InterPro" id="IPR001270">
    <property type="entry name" value="ClpA/B"/>
</dbReference>
<feature type="domain" description="AAA+ ATPase" evidence="5">
    <location>
        <begin position="97"/>
        <end position="243"/>
    </location>
</feature>
<dbReference type="CDD" id="cd19499">
    <property type="entry name" value="RecA-like_ClpB_Hsp104-like"/>
    <property type="match status" value="1"/>
</dbReference>
<evidence type="ECO:0000256" key="3">
    <source>
        <dbReference type="ARBA" id="ARBA00022840"/>
    </source>
</evidence>
<dbReference type="Pfam" id="PF10431">
    <property type="entry name" value="ClpB_D2-small"/>
    <property type="match status" value="1"/>
</dbReference>
<sequence length="895" mass="93457">MLACSRAWLVPGSSAIASSARLFSAAAATAAAQPDSADAFAKLAGPGPAGNRPVAAGSVLKRHGRDLTQEAADGRLDPLIGRHDVLERALQILLRRTKNNPILIGDPGVGKTAVAEGIAQLIASPAAPPGLAGRSLISLDVGSLVAGTQYRGAFEERLTSLLREVQMAAGRIILFIDELHLLMDAGRVEGGMNAANLLKPALARGDLHCIGATTVDEFRKHIEADGAFARRFQPVMVEEPTPEEAELWLQGLRGRYEKYHGVRFTDAALGTAVRAAQRYIPDRRLPDSAIDIIDEAAARARLNAAAAAAAAAVAGQAQAQNQAAAAAVQAAAIATARAHAAPAATAAAAVAAALDVVPVAQPGAWTGSTPFALSCPHCGTPAVPVQGSDTVTCVRCRFTYLSIPQEKLMLGASLFMHGEKLEQQRRRQAAQQQQQQQQRQQQQQQQSSALGARPQPSRAAAAPAPAASTPRFAHSRGSSSSPLLVDSPDVLAVVAEASGIPAEHLSQSDWQSLAGLEGRLRQRLAGQQAAVDAAVGAVRLGRLGLQRGKRPLASLLLTGPAGVGKSTLCLALAEALFGSERHLLRLNLAEFTDKASLSRLLGAPPGYVGYGEGGVLTDAVRRRPHSVVMLERADRAHPEALSLITQILEAGQLQDSMGKRCDFRNTLMVLTTSPTTVPLPPGWGSYEGPPATAFSPASRARDEEVTAGRGRDTAITTTTTVVPEQHIHPEAAASGWDSGSSSSSAGAHGAAAQCLSPEAANRPNASGTSAAVHPLRYLPSELLSRLDAVVSMQPLSAADALRVVQLQLAECHEALQQQSVSLVVSPDAQRWLAERDLSSASGARRLQPLLREQLLLPIASALLRHRLEGGLATGMPAVATASVASDGSRLHVELI</sequence>
<dbReference type="InterPro" id="IPR003593">
    <property type="entry name" value="AAA+_ATPase"/>
</dbReference>
<dbReference type="PANTHER" id="PTHR11638:SF18">
    <property type="entry name" value="HEAT SHOCK PROTEIN 104"/>
    <property type="match status" value="1"/>
</dbReference>
<evidence type="ECO:0000259" key="6">
    <source>
        <dbReference type="SMART" id="SM01086"/>
    </source>
</evidence>
<dbReference type="Gene3D" id="3.40.50.300">
    <property type="entry name" value="P-loop containing nucleotide triphosphate hydrolases"/>
    <property type="match status" value="2"/>
</dbReference>
<dbReference type="GO" id="GO:0016887">
    <property type="term" value="F:ATP hydrolysis activity"/>
    <property type="evidence" value="ECO:0007669"/>
    <property type="project" value="InterPro"/>
</dbReference>
<comment type="caution">
    <text evidence="7">The sequence shown here is derived from an EMBL/GenBank/DDBJ whole genome shotgun (WGS) entry which is preliminary data.</text>
</comment>
<dbReference type="GO" id="GO:0005737">
    <property type="term" value="C:cytoplasm"/>
    <property type="evidence" value="ECO:0007669"/>
    <property type="project" value="TreeGrafter"/>
</dbReference>
<keyword evidence="2" id="KW-0547">Nucleotide-binding</keyword>
<evidence type="ECO:0000313" key="8">
    <source>
        <dbReference type="Proteomes" id="UP001055712"/>
    </source>
</evidence>
<dbReference type="Gene3D" id="4.10.860.10">
    <property type="entry name" value="UVR domain"/>
    <property type="match status" value="1"/>
</dbReference>
<dbReference type="PRINTS" id="PR00300">
    <property type="entry name" value="CLPPROTEASEA"/>
</dbReference>
<evidence type="ECO:0000256" key="2">
    <source>
        <dbReference type="ARBA" id="ARBA00022741"/>
    </source>
</evidence>
<dbReference type="InterPro" id="IPR050130">
    <property type="entry name" value="ClpA_ClpB"/>
</dbReference>
<feature type="region of interest" description="Disordered" evidence="4">
    <location>
        <begin position="421"/>
        <end position="482"/>
    </location>
</feature>
<dbReference type="SUPFAM" id="SSF52540">
    <property type="entry name" value="P-loop containing nucleoside triphosphate hydrolases"/>
    <property type="match status" value="3"/>
</dbReference>
<feature type="compositionally biased region" description="Basic and acidic residues" evidence="4">
    <location>
        <begin position="699"/>
        <end position="710"/>
    </location>
</feature>
<keyword evidence="1" id="KW-0677">Repeat</keyword>
<gene>
    <name evidence="7" type="ORF">D9Q98_002124</name>
</gene>
<feature type="domain" description="Clp ATPase C-terminal" evidence="6">
    <location>
        <begin position="795"/>
        <end position="892"/>
    </location>
</feature>
<dbReference type="GO" id="GO:0034605">
    <property type="term" value="P:cellular response to heat"/>
    <property type="evidence" value="ECO:0007669"/>
    <property type="project" value="TreeGrafter"/>
</dbReference>
<feature type="region of interest" description="Disordered" evidence="4">
    <location>
        <begin position="732"/>
        <end position="754"/>
    </location>
</feature>
<dbReference type="EMBL" id="SIDB01000002">
    <property type="protein sequence ID" value="KAI3436066.1"/>
    <property type="molecule type" value="Genomic_DNA"/>
</dbReference>
<dbReference type="InterPro" id="IPR027417">
    <property type="entry name" value="P-loop_NTPase"/>
</dbReference>
<dbReference type="GO" id="GO:0005524">
    <property type="term" value="F:ATP binding"/>
    <property type="evidence" value="ECO:0007669"/>
    <property type="project" value="UniProtKB-KW"/>
</dbReference>
<protein>
    <submittedName>
        <fullName evidence="7">Uncharacterized protein</fullName>
    </submittedName>
</protein>
<feature type="domain" description="AAA+ ATPase" evidence="5">
    <location>
        <begin position="551"/>
        <end position="711"/>
    </location>
</feature>
<dbReference type="InterPro" id="IPR003959">
    <property type="entry name" value="ATPase_AAA_core"/>
</dbReference>
<accession>A0A9D4Z0F4</accession>
<dbReference type="OrthoDB" id="47330at2759"/>
<keyword evidence="3" id="KW-0067">ATP-binding</keyword>
<dbReference type="InterPro" id="IPR041546">
    <property type="entry name" value="ClpA/ClpB_AAA_lid"/>
</dbReference>
<name>A0A9D4Z0F4_CHLVU</name>
<organism evidence="7 8">
    <name type="scientific">Chlorella vulgaris</name>
    <name type="common">Green alga</name>
    <dbReference type="NCBI Taxonomy" id="3077"/>
    <lineage>
        <taxon>Eukaryota</taxon>
        <taxon>Viridiplantae</taxon>
        <taxon>Chlorophyta</taxon>
        <taxon>core chlorophytes</taxon>
        <taxon>Trebouxiophyceae</taxon>
        <taxon>Chlorellales</taxon>
        <taxon>Chlorellaceae</taxon>
        <taxon>Chlorella clade</taxon>
        <taxon>Chlorella</taxon>
    </lineage>
</organism>
<evidence type="ECO:0000256" key="4">
    <source>
        <dbReference type="SAM" id="MobiDB-lite"/>
    </source>
</evidence>
<dbReference type="SMART" id="SM01086">
    <property type="entry name" value="ClpB_D2-small"/>
    <property type="match status" value="1"/>
</dbReference>
<dbReference type="SMART" id="SM00382">
    <property type="entry name" value="AAA"/>
    <property type="match status" value="2"/>
</dbReference>
<keyword evidence="8" id="KW-1185">Reference proteome</keyword>
<dbReference type="PANTHER" id="PTHR11638">
    <property type="entry name" value="ATP-DEPENDENT CLP PROTEASE"/>
    <property type="match status" value="1"/>
</dbReference>
<feature type="region of interest" description="Disordered" evidence="4">
    <location>
        <begin position="690"/>
        <end position="710"/>
    </location>
</feature>
<dbReference type="Proteomes" id="UP001055712">
    <property type="component" value="Unassembled WGS sequence"/>
</dbReference>